<reference evidence="2" key="1">
    <citation type="submission" date="2023-07" db="EMBL/GenBank/DDBJ databases">
        <title>30 novel species of actinomycetes from the DSMZ collection.</title>
        <authorList>
            <person name="Nouioui I."/>
        </authorList>
    </citation>
    <scope>NUCLEOTIDE SEQUENCE [LARGE SCALE GENOMIC DNA]</scope>
    <source>
        <strain evidence="2">DSM 41699</strain>
    </source>
</reference>
<sequence length="51" mass="5244">MNTRPDLALNNGIGVPQLGFGVYPSPPMRTAAAVNVAANSGHRDIDTTGAH</sequence>
<evidence type="ECO:0000313" key="1">
    <source>
        <dbReference type="EMBL" id="MDT0469607.1"/>
    </source>
</evidence>
<dbReference type="Gene3D" id="3.20.20.100">
    <property type="entry name" value="NADP-dependent oxidoreductase domain"/>
    <property type="match status" value="1"/>
</dbReference>
<organism evidence="1 2">
    <name type="scientific">Streptomyces gibsoniae</name>
    <dbReference type="NCBI Taxonomy" id="3075529"/>
    <lineage>
        <taxon>Bacteria</taxon>
        <taxon>Bacillati</taxon>
        <taxon>Actinomycetota</taxon>
        <taxon>Actinomycetes</taxon>
        <taxon>Kitasatosporales</taxon>
        <taxon>Streptomycetaceae</taxon>
        <taxon>Streptomyces</taxon>
    </lineage>
</organism>
<dbReference type="EMBL" id="JAVREY010000117">
    <property type="protein sequence ID" value="MDT0469607.1"/>
    <property type="molecule type" value="Genomic_DNA"/>
</dbReference>
<name>A0ABU2U8Q0_9ACTN</name>
<evidence type="ECO:0008006" key="3">
    <source>
        <dbReference type="Google" id="ProtNLM"/>
    </source>
</evidence>
<dbReference type="RefSeq" id="WP_311701030.1">
    <property type="nucleotide sequence ID" value="NZ_JAVREY010000117.1"/>
</dbReference>
<accession>A0ABU2U8Q0</accession>
<proteinExistence type="predicted"/>
<protein>
    <recommendedName>
        <fullName evidence="3">Aldo/keto reductase</fullName>
    </recommendedName>
</protein>
<comment type="caution">
    <text evidence="1">The sequence shown here is derived from an EMBL/GenBank/DDBJ whole genome shotgun (WGS) entry which is preliminary data.</text>
</comment>
<dbReference type="InterPro" id="IPR036812">
    <property type="entry name" value="NAD(P)_OxRdtase_dom_sf"/>
</dbReference>
<evidence type="ECO:0000313" key="2">
    <source>
        <dbReference type="Proteomes" id="UP001183809"/>
    </source>
</evidence>
<keyword evidence="2" id="KW-1185">Reference proteome</keyword>
<gene>
    <name evidence="1" type="ORF">RM764_42860</name>
</gene>
<dbReference type="Proteomes" id="UP001183809">
    <property type="component" value="Unassembled WGS sequence"/>
</dbReference>
<dbReference type="SUPFAM" id="SSF51430">
    <property type="entry name" value="NAD(P)-linked oxidoreductase"/>
    <property type="match status" value="1"/>
</dbReference>